<keyword evidence="5 7" id="KW-1133">Transmembrane helix</keyword>
<feature type="transmembrane region" description="Helical" evidence="7">
    <location>
        <begin position="136"/>
        <end position="157"/>
    </location>
</feature>
<keyword evidence="9" id="KW-1185">Reference proteome</keyword>
<evidence type="ECO:0000256" key="5">
    <source>
        <dbReference type="ARBA" id="ARBA00022989"/>
    </source>
</evidence>
<proteinExistence type="inferred from homology"/>
<comment type="caution">
    <text evidence="8">The sequence shown here is derived from an EMBL/GenBank/DDBJ whole genome shotgun (WGS) entry which is preliminary data.</text>
</comment>
<feature type="transmembrane region" description="Helical" evidence="7">
    <location>
        <begin position="60"/>
        <end position="83"/>
    </location>
</feature>
<evidence type="ECO:0000256" key="4">
    <source>
        <dbReference type="ARBA" id="ARBA00022692"/>
    </source>
</evidence>
<protein>
    <recommendedName>
        <fullName evidence="10">DoxX protein</fullName>
    </recommendedName>
</protein>
<keyword evidence="4 7" id="KW-0812">Transmembrane</keyword>
<evidence type="ECO:0000256" key="2">
    <source>
        <dbReference type="ARBA" id="ARBA00006679"/>
    </source>
</evidence>
<dbReference type="EMBL" id="BMVN01000012">
    <property type="protein sequence ID" value="GHA29832.1"/>
    <property type="molecule type" value="Genomic_DNA"/>
</dbReference>
<accession>A0ABQ3CTE1</accession>
<dbReference type="PANTHER" id="PTHR33452:SF1">
    <property type="entry name" value="INNER MEMBRANE PROTEIN YPHA-RELATED"/>
    <property type="match status" value="1"/>
</dbReference>
<evidence type="ECO:0000256" key="3">
    <source>
        <dbReference type="ARBA" id="ARBA00022475"/>
    </source>
</evidence>
<evidence type="ECO:0000256" key="7">
    <source>
        <dbReference type="SAM" id="Phobius"/>
    </source>
</evidence>
<name>A0ABQ3CTE1_9ACTN</name>
<evidence type="ECO:0008006" key="10">
    <source>
        <dbReference type="Google" id="ProtNLM"/>
    </source>
</evidence>
<evidence type="ECO:0000313" key="9">
    <source>
        <dbReference type="Proteomes" id="UP000653644"/>
    </source>
</evidence>
<sequence>MDAGLLVLRVVAGLLITGHGVQKVSFRLGGHGLAGGTEEFRHDGFRGGRLTAVVAGVSQIGAGLFLTAGLLTPMAAMAAMGVMTVAGTVKRPKGLWVQNDGYEYPLVLVVVSAALALTGPGAWSLDHALGITPWRVWVAVAAIVIGPASGLLTRLVLHRPPLVPEGKTYAQPAD</sequence>
<dbReference type="InterPro" id="IPR051907">
    <property type="entry name" value="DoxX-like_oxidoreductase"/>
</dbReference>
<dbReference type="Proteomes" id="UP000653644">
    <property type="component" value="Unassembled WGS sequence"/>
</dbReference>
<comment type="subcellular location">
    <subcellularLocation>
        <location evidence="1">Cell membrane</location>
        <topology evidence="1">Multi-pass membrane protein</topology>
    </subcellularLocation>
</comment>
<comment type="similarity">
    <text evidence="2">Belongs to the DoxX family.</text>
</comment>
<organism evidence="8 9">
    <name type="scientific">Streptomyces canarius</name>
    <dbReference type="NCBI Taxonomy" id="285453"/>
    <lineage>
        <taxon>Bacteria</taxon>
        <taxon>Bacillati</taxon>
        <taxon>Actinomycetota</taxon>
        <taxon>Actinomycetes</taxon>
        <taxon>Kitasatosporales</taxon>
        <taxon>Streptomycetaceae</taxon>
        <taxon>Streptomyces</taxon>
    </lineage>
</organism>
<dbReference type="PANTHER" id="PTHR33452">
    <property type="entry name" value="OXIDOREDUCTASE CATD-RELATED"/>
    <property type="match status" value="1"/>
</dbReference>
<keyword evidence="6 7" id="KW-0472">Membrane</keyword>
<dbReference type="InterPro" id="IPR032808">
    <property type="entry name" value="DoxX"/>
</dbReference>
<keyword evidence="3" id="KW-1003">Cell membrane</keyword>
<evidence type="ECO:0000256" key="1">
    <source>
        <dbReference type="ARBA" id="ARBA00004651"/>
    </source>
</evidence>
<reference evidence="9" key="1">
    <citation type="journal article" date="2019" name="Int. J. Syst. Evol. Microbiol.">
        <title>The Global Catalogue of Microorganisms (GCM) 10K type strain sequencing project: providing services to taxonomists for standard genome sequencing and annotation.</title>
        <authorList>
            <consortium name="The Broad Institute Genomics Platform"/>
            <consortium name="The Broad Institute Genome Sequencing Center for Infectious Disease"/>
            <person name="Wu L."/>
            <person name="Ma J."/>
        </authorList>
    </citation>
    <scope>NUCLEOTIDE SEQUENCE [LARGE SCALE GENOMIC DNA]</scope>
    <source>
        <strain evidence="9">JCM 4733</strain>
    </source>
</reference>
<dbReference type="RefSeq" id="WP_189887487.1">
    <property type="nucleotide sequence ID" value="NZ_BMVN01000012.1"/>
</dbReference>
<dbReference type="Pfam" id="PF07681">
    <property type="entry name" value="DoxX"/>
    <property type="match status" value="1"/>
</dbReference>
<feature type="transmembrane region" description="Helical" evidence="7">
    <location>
        <begin position="104"/>
        <end position="124"/>
    </location>
</feature>
<gene>
    <name evidence="8" type="ORF">GCM10010345_38130</name>
</gene>
<evidence type="ECO:0000256" key="6">
    <source>
        <dbReference type="ARBA" id="ARBA00023136"/>
    </source>
</evidence>
<evidence type="ECO:0000313" key="8">
    <source>
        <dbReference type="EMBL" id="GHA29832.1"/>
    </source>
</evidence>